<evidence type="ECO:0000313" key="14">
    <source>
        <dbReference type="Proteomes" id="UP000319514"/>
    </source>
</evidence>
<comment type="catalytic activity">
    <reaction evidence="10">
        <text>an acyl-CoA + a 1,2-diacyl-sn-glycerol = a triacyl-sn-glycerol + CoA</text>
        <dbReference type="Rhea" id="RHEA:10868"/>
        <dbReference type="ChEBI" id="CHEBI:17815"/>
        <dbReference type="ChEBI" id="CHEBI:57287"/>
        <dbReference type="ChEBI" id="CHEBI:58342"/>
        <dbReference type="ChEBI" id="CHEBI:64615"/>
        <dbReference type="EC" id="2.3.1.20"/>
    </reaction>
</comment>
<protein>
    <recommendedName>
        <fullName evidence="4">diacylglycerol O-acyltransferase</fullName>
        <ecNumber evidence="4">2.3.1.20</ecNumber>
    </recommendedName>
</protein>
<gene>
    <name evidence="13" type="ORF">FB474_2701</name>
</gene>
<keyword evidence="6 13" id="KW-0808">Transferase</keyword>
<proteinExistence type="inferred from homology"/>
<keyword evidence="14" id="KW-1185">Reference proteome</keyword>
<evidence type="ECO:0000256" key="5">
    <source>
        <dbReference type="ARBA" id="ARBA00022516"/>
    </source>
</evidence>
<dbReference type="Pfam" id="PF06974">
    <property type="entry name" value="WS_DGAT_C"/>
    <property type="match status" value="1"/>
</dbReference>
<dbReference type="Gene3D" id="3.30.559.10">
    <property type="entry name" value="Chloramphenicol acetyltransferase-like domain"/>
    <property type="match status" value="1"/>
</dbReference>
<evidence type="ECO:0000256" key="7">
    <source>
        <dbReference type="ARBA" id="ARBA00022798"/>
    </source>
</evidence>
<evidence type="ECO:0000256" key="3">
    <source>
        <dbReference type="ARBA" id="ARBA00009587"/>
    </source>
</evidence>
<dbReference type="PANTHER" id="PTHR31650">
    <property type="entry name" value="O-ACYLTRANSFERASE (WSD1-LIKE) FAMILY PROTEIN"/>
    <property type="match status" value="1"/>
</dbReference>
<dbReference type="GO" id="GO:0004144">
    <property type="term" value="F:diacylglycerol O-acyltransferase activity"/>
    <property type="evidence" value="ECO:0007669"/>
    <property type="project" value="UniProtKB-EC"/>
</dbReference>
<sequence length="457" mass="48917">MTRRMSVQDTLWLNMDRPDNLMTIDCVFWTSTPVTLAQAREALRERMVDRFPTFRSRPVPAPVLGARAAWEPDPDFDLGRHVLPATLPEPGMAGLERFLSEQRGVPLPGDRPLWRAHVVPELDGGSAVVIRLHHAIADGIRLTQVALGLFDGQEPAAATTPRAASPAPGASLLGGLRSLTGAVLDRVPVAGPLARPLADAAGGLAEQALVQADRARHTVAAVTPLLSLPAEVPAAWRGPLGERKSVVWGDPVPLDRVKEVGRRTGGTVNDVLTTWLAGALARYLSARGEEPVPTTWLMPVNLKPFDHNLPETLGNHFAVVPLELPSGQEPLTERIALLQRRTGSLRDSHTAALMYAVQQVGSQTPRPVARFLTDLVANQSVGVLTNVPGPREQVTFAGAPVAGMVAWAPSTSHQPISVSIFSYAGSVVVGFACDERVIPDAPALLQAFQDEVADSLR</sequence>
<dbReference type="InterPro" id="IPR009721">
    <property type="entry name" value="O-acyltransferase_WSD1_C"/>
</dbReference>
<dbReference type="PANTHER" id="PTHR31650:SF1">
    <property type="entry name" value="WAX ESTER SYNTHASE_DIACYLGLYCEROL ACYLTRANSFERASE 4-RELATED"/>
    <property type="match status" value="1"/>
</dbReference>
<dbReference type="InterPro" id="IPR045034">
    <property type="entry name" value="O-acyltransferase_WSD1-like"/>
</dbReference>
<evidence type="ECO:0000256" key="6">
    <source>
        <dbReference type="ARBA" id="ARBA00022679"/>
    </source>
</evidence>
<keyword evidence="8" id="KW-0443">Lipid metabolism</keyword>
<keyword evidence="7" id="KW-0319">Glycerol metabolism</keyword>
<dbReference type="InterPro" id="IPR023213">
    <property type="entry name" value="CAT-like_dom_sf"/>
</dbReference>
<evidence type="ECO:0000313" key="13">
    <source>
        <dbReference type="EMBL" id="TQL61293.1"/>
    </source>
</evidence>
<accession>A0A542ZLP8</accession>
<dbReference type="AlphaFoldDB" id="A0A542ZLP8"/>
<dbReference type="GO" id="GO:0019432">
    <property type="term" value="P:triglyceride biosynthetic process"/>
    <property type="evidence" value="ECO:0007669"/>
    <property type="project" value="UniProtKB-UniPathway"/>
</dbReference>
<comment type="caution">
    <text evidence="13">The sequence shown here is derived from an EMBL/GenBank/DDBJ whole genome shotgun (WGS) entry which is preliminary data.</text>
</comment>
<dbReference type="UniPathway" id="UPA00282"/>
<feature type="domain" description="O-acyltransferase WSD1-like N-terminal" evidence="11">
    <location>
        <begin position="5"/>
        <end position="271"/>
    </location>
</feature>
<dbReference type="OrthoDB" id="9810950at2"/>
<organism evidence="13 14">
    <name type="scientific">Oryzihumus leptocrescens</name>
    <dbReference type="NCBI Taxonomy" id="297536"/>
    <lineage>
        <taxon>Bacteria</taxon>
        <taxon>Bacillati</taxon>
        <taxon>Actinomycetota</taxon>
        <taxon>Actinomycetes</taxon>
        <taxon>Micrococcales</taxon>
        <taxon>Intrasporangiaceae</taxon>
        <taxon>Oryzihumus</taxon>
    </lineage>
</organism>
<evidence type="ECO:0000256" key="1">
    <source>
        <dbReference type="ARBA" id="ARBA00004771"/>
    </source>
</evidence>
<dbReference type="SUPFAM" id="SSF52777">
    <property type="entry name" value="CoA-dependent acyltransferases"/>
    <property type="match status" value="2"/>
</dbReference>
<dbReference type="GO" id="GO:0005886">
    <property type="term" value="C:plasma membrane"/>
    <property type="evidence" value="ECO:0007669"/>
    <property type="project" value="TreeGrafter"/>
</dbReference>
<evidence type="ECO:0000259" key="11">
    <source>
        <dbReference type="Pfam" id="PF03007"/>
    </source>
</evidence>
<keyword evidence="9 13" id="KW-0012">Acyltransferase</keyword>
<evidence type="ECO:0000259" key="12">
    <source>
        <dbReference type="Pfam" id="PF06974"/>
    </source>
</evidence>
<evidence type="ECO:0000256" key="9">
    <source>
        <dbReference type="ARBA" id="ARBA00023315"/>
    </source>
</evidence>
<evidence type="ECO:0000256" key="10">
    <source>
        <dbReference type="ARBA" id="ARBA00048109"/>
    </source>
</evidence>
<comment type="similarity">
    <text evidence="3">Belongs to the long-chain O-acyltransferase family.</text>
</comment>
<evidence type="ECO:0000256" key="4">
    <source>
        <dbReference type="ARBA" id="ARBA00013244"/>
    </source>
</evidence>
<evidence type="ECO:0000256" key="8">
    <source>
        <dbReference type="ARBA" id="ARBA00023098"/>
    </source>
</evidence>
<dbReference type="RefSeq" id="WP_141789098.1">
    <property type="nucleotide sequence ID" value="NZ_BAAAKX010000001.1"/>
</dbReference>
<evidence type="ECO:0000256" key="2">
    <source>
        <dbReference type="ARBA" id="ARBA00005189"/>
    </source>
</evidence>
<dbReference type="EMBL" id="VFOQ01000001">
    <property type="protein sequence ID" value="TQL61293.1"/>
    <property type="molecule type" value="Genomic_DNA"/>
</dbReference>
<reference evidence="13 14" key="1">
    <citation type="submission" date="2019-06" db="EMBL/GenBank/DDBJ databases">
        <title>Sequencing the genomes of 1000 actinobacteria strains.</title>
        <authorList>
            <person name="Klenk H.-P."/>
        </authorList>
    </citation>
    <scope>NUCLEOTIDE SEQUENCE [LARGE SCALE GENOMIC DNA]</scope>
    <source>
        <strain evidence="13 14">DSM 18082</strain>
    </source>
</reference>
<feature type="domain" description="O-acyltransferase WSD1 C-terminal" evidence="12">
    <location>
        <begin position="314"/>
        <end position="451"/>
    </location>
</feature>
<dbReference type="Pfam" id="PF03007">
    <property type="entry name" value="WS_DGAT_cat"/>
    <property type="match status" value="1"/>
</dbReference>
<comment type="pathway">
    <text evidence="2">Lipid metabolism.</text>
</comment>
<dbReference type="Gene3D" id="3.30.559.30">
    <property type="entry name" value="Nonribosomal peptide synthetase, condensation domain"/>
    <property type="match status" value="1"/>
</dbReference>
<dbReference type="InterPro" id="IPR004255">
    <property type="entry name" value="O-acyltransferase_WSD1_N"/>
</dbReference>
<dbReference type="GO" id="GO:0006071">
    <property type="term" value="P:glycerol metabolic process"/>
    <property type="evidence" value="ECO:0007669"/>
    <property type="project" value="UniProtKB-KW"/>
</dbReference>
<keyword evidence="5" id="KW-0444">Lipid biosynthesis</keyword>
<name>A0A542ZLP8_9MICO</name>
<comment type="pathway">
    <text evidence="1">Glycerolipid metabolism; triacylglycerol biosynthesis.</text>
</comment>
<dbReference type="EC" id="2.3.1.20" evidence="4"/>
<dbReference type="Proteomes" id="UP000319514">
    <property type="component" value="Unassembled WGS sequence"/>
</dbReference>